<evidence type="ECO:0000313" key="7">
    <source>
        <dbReference type="EMBL" id="TXC85252.1"/>
    </source>
</evidence>
<dbReference type="OrthoDB" id="9795496at2"/>
<reference evidence="7 8" key="1">
    <citation type="submission" date="2019-08" db="EMBL/GenBank/DDBJ databases">
        <title>Genome of Luteibaculum oceani JCM 18817.</title>
        <authorList>
            <person name="Bowman J.P."/>
        </authorList>
    </citation>
    <scope>NUCLEOTIDE SEQUENCE [LARGE SCALE GENOMIC DNA]</scope>
    <source>
        <strain evidence="7 8">JCM 18817</strain>
    </source>
</reference>
<dbReference type="AlphaFoldDB" id="A0A5C6VIB4"/>
<dbReference type="GO" id="GO:0016020">
    <property type="term" value="C:membrane"/>
    <property type="evidence" value="ECO:0007669"/>
    <property type="project" value="UniProtKB-SubCell"/>
</dbReference>
<evidence type="ECO:0000256" key="5">
    <source>
        <dbReference type="ARBA" id="ARBA00023136"/>
    </source>
</evidence>
<evidence type="ECO:0000256" key="6">
    <source>
        <dbReference type="SAM" id="Phobius"/>
    </source>
</evidence>
<dbReference type="FunFam" id="1.20.1260.100:FF:000001">
    <property type="entry name" value="translocator protein 2"/>
    <property type="match status" value="1"/>
</dbReference>
<comment type="similarity">
    <text evidence="2">Belongs to the TspO/BZRP family.</text>
</comment>
<comment type="caution">
    <text evidence="7">The sequence shown here is derived from an EMBL/GenBank/DDBJ whole genome shotgun (WGS) entry which is preliminary data.</text>
</comment>
<dbReference type="Proteomes" id="UP000321168">
    <property type="component" value="Unassembled WGS sequence"/>
</dbReference>
<keyword evidence="8" id="KW-1185">Reference proteome</keyword>
<evidence type="ECO:0000256" key="1">
    <source>
        <dbReference type="ARBA" id="ARBA00004141"/>
    </source>
</evidence>
<keyword evidence="5 6" id="KW-0472">Membrane</keyword>
<keyword evidence="4 6" id="KW-1133">Transmembrane helix</keyword>
<feature type="transmembrane region" description="Helical" evidence="6">
    <location>
        <begin position="75"/>
        <end position="94"/>
    </location>
</feature>
<feature type="transmembrane region" description="Helical" evidence="6">
    <location>
        <begin position="100"/>
        <end position="117"/>
    </location>
</feature>
<dbReference type="InterPro" id="IPR038330">
    <property type="entry name" value="TspO/MBR-related_sf"/>
</dbReference>
<dbReference type="Gene3D" id="1.20.1260.100">
    <property type="entry name" value="TspO/MBR protein"/>
    <property type="match status" value="1"/>
</dbReference>
<gene>
    <name evidence="7" type="ORF">FRX97_01110</name>
</gene>
<dbReference type="InterPro" id="IPR004307">
    <property type="entry name" value="TspO_MBR"/>
</dbReference>
<organism evidence="7 8">
    <name type="scientific">Luteibaculum oceani</name>
    <dbReference type="NCBI Taxonomy" id="1294296"/>
    <lineage>
        <taxon>Bacteria</taxon>
        <taxon>Pseudomonadati</taxon>
        <taxon>Bacteroidota</taxon>
        <taxon>Flavobacteriia</taxon>
        <taxon>Flavobacteriales</taxon>
        <taxon>Luteibaculaceae</taxon>
        <taxon>Luteibaculum</taxon>
    </lineage>
</organism>
<feature type="transmembrane region" description="Helical" evidence="6">
    <location>
        <begin position="129"/>
        <end position="150"/>
    </location>
</feature>
<feature type="transmembrane region" description="Helical" evidence="6">
    <location>
        <begin position="45"/>
        <end position="68"/>
    </location>
</feature>
<comment type="subcellular location">
    <subcellularLocation>
        <location evidence="1">Membrane</location>
        <topology evidence="1">Multi-pass membrane protein</topology>
    </subcellularLocation>
</comment>
<name>A0A5C6VIB4_9FLAO</name>
<evidence type="ECO:0000256" key="4">
    <source>
        <dbReference type="ARBA" id="ARBA00022989"/>
    </source>
</evidence>
<accession>A0A5C6VIB4</accession>
<sequence>MWKTYFIFLFINFSGLAIGSFFTGAEVMSSWYINLEKAPWTPPGWVFGAAWTTIMIFFSATCAAAWHAVPGKSQFLKLFIPAWTFNVLWNFVFFGIHLPLWGLVDLLVLFILLCLIWRQVASVQPWAKLALLPYGIWMLLAISLNAYILVYN</sequence>
<protein>
    <submittedName>
        <fullName evidence="7">Tryptophan-rich sensory protein</fullName>
    </submittedName>
</protein>
<dbReference type="GO" id="GO:0033013">
    <property type="term" value="P:tetrapyrrole metabolic process"/>
    <property type="evidence" value="ECO:0007669"/>
    <property type="project" value="UniProtKB-ARBA"/>
</dbReference>
<evidence type="ECO:0000313" key="8">
    <source>
        <dbReference type="Proteomes" id="UP000321168"/>
    </source>
</evidence>
<evidence type="ECO:0000256" key="2">
    <source>
        <dbReference type="ARBA" id="ARBA00007524"/>
    </source>
</evidence>
<dbReference type="Pfam" id="PF03073">
    <property type="entry name" value="TspO_MBR"/>
    <property type="match status" value="1"/>
</dbReference>
<evidence type="ECO:0000256" key="3">
    <source>
        <dbReference type="ARBA" id="ARBA00022692"/>
    </source>
</evidence>
<dbReference type="CDD" id="cd15904">
    <property type="entry name" value="TSPO_MBR"/>
    <property type="match status" value="1"/>
</dbReference>
<keyword evidence="3 6" id="KW-0812">Transmembrane</keyword>
<proteinExistence type="inferred from homology"/>
<dbReference type="PANTHER" id="PTHR10057">
    <property type="entry name" value="PERIPHERAL-TYPE BENZODIAZEPINE RECEPTOR"/>
    <property type="match status" value="1"/>
</dbReference>
<dbReference type="EMBL" id="VORB01000001">
    <property type="protein sequence ID" value="TXC85252.1"/>
    <property type="molecule type" value="Genomic_DNA"/>
</dbReference>
<feature type="transmembrane region" description="Helical" evidence="6">
    <location>
        <begin position="7"/>
        <end position="33"/>
    </location>
</feature>
<dbReference type="RefSeq" id="WP_147012505.1">
    <property type="nucleotide sequence ID" value="NZ_VORB01000001.1"/>
</dbReference>
<dbReference type="PANTHER" id="PTHR10057:SF0">
    <property type="entry name" value="TRANSLOCATOR PROTEIN"/>
    <property type="match status" value="1"/>
</dbReference>